<evidence type="ECO:0000256" key="2">
    <source>
        <dbReference type="ARBA" id="ARBA00022475"/>
    </source>
</evidence>
<sequence>MIKRFYRTVRGFMNKINEDHVTAYSAQAAYFVLLSFIPFLLLLLTSVQYTPISKQQMADAVIKVCPDSFKSFVTGIIEEVYNKSLAVVPITALTALWSAGKGIQALTNGLNCIYQIRETRNYLVTRIRSIFYTMIFLIAIICTLLLLVFGNSIQRELTKHLPFLSNLVAMIISLRTVIALGLLAFVFLFLYKFVPNRKATLRSQIPGAVFTSLAWSLFSFGFSLYFDYYDGMSNMYGSMTSLILILLWMYICMNIVMIGAEINCYFEEKFRQVHSAAIERIRKEYVQLLEGSREEEEKEK</sequence>
<keyword evidence="3 6" id="KW-0812">Transmembrane</keyword>
<keyword evidence="4 6" id="KW-1133">Transmembrane helix</keyword>
<organism evidence="7 8">
    <name type="scientific">Lactonifactor longoviformis DSM 17459</name>
    <dbReference type="NCBI Taxonomy" id="1122155"/>
    <lineage>
        <taxon>Bacteria</taxon>
        <taxon>Bacillati</taxon>
        <taxon>Bacillota</taxon>
        <taxon>Clostridia</taxon>
        <taxon>Eubacteriales</taxon>
        <taxon>Clostridiaceae</taxon>
        <taxon>Lactonifactor</taxon>
    </lineage>
</organism>
<dbReference type="GO" id="GO:0005886">
    <property type="term" value="C:plasma membrane"/>
    <property type="evidence" value="ECO:0007669"/>
    <property type="project" value="UniProtKB-SubCell"/>
</dbReference>
<accession>A0A1M4WXP4</accession>
<proteinExistence type="predicted"/>
<evidence type="ECO:0000256" key="5">
    <source>
        <dbReference type="ARBA" id="ARBA00023136"/>
    </source>
</evidence>
<dbReference type="PANTHER" id="PTHR30213:SF0">
    <property type="entry name" value="UPF0761 MEMBRANE PROTEIN YIHY"/>
    <property type="match status" value="1"/>
</dbReference>
<gene>
    <name evidence="7" type="ORF">SAMN02745158_01787</name>
</gene>
<evidence type="ECO:0000256" key="4">
    <source>
        <dbReference type="ARBA" id="ARBA00022989"/>
    </source>
</evidence>
<dbReference type="STRING" id="1122155.SAMN02745158_01787"/>
<evidence type="ECO:0000313" key="8">
    <source>
        <dbReference type="Proteomes" id="UP000184245"/>
    </source>
</evidence>
<evidence type="ECO:0000256" key="1">
    <source>
        <dbReference type="ARBA" id="ARBA00004651"/>
    </source>
</evidence>
<evidence type="ECO:0000256" key="6">
    <source>
        <dbReference type="SAM" id="Phobius"/>
    </source>
</evidence>
<evidence type="ECO:0000256" key="3">
    <source>
        <dbReference type="ARBA" id="ARBA00022692"/>
    </source>
</evidence>
<keyword evidence="5 6" id="KW-0472">Membrane</keyword>
<reference evidence="7 8" key="1">
    <citation type="submission" date="2016-11" db="EMBL/GenBank/DDBJ databases">
        <authorList>
            <person name="Jaros S."/>
            <person name="Januszkiewicz K."/>
            <person name="Wedrychowicz H."/>
        </authorList>
    </citation>
    <scope>NUCLEOTIDE SEQUENCE [LARGE SCALE GENOMIC DNA]</scope>
    <source>
        <strain evidence="7 8">DSM 17459</strain>
    </source>
</reference>
<evidence type="ECO:0000313" key="7">
    <source>
        <dbReference type="EMBL" id="SHE86006.1"/>
    </source>
</evidence>
<feature type="transmembrane region" description="Helical" evidence="6">
    <location>
        <begin position="130"/>
        <end position="149"/>
    </location>
</feature>
<protein>
    <submittedName>
        <fullName evidence="7">Membrane protein</fullName>
    </submittedName>
</protein>
<keyword evidence="8" id="KW-1185">Reference proteome</keyword>
<dbReference type="AlphaFoldDB" id="A0A1M4WXP4"/>
<dbReference type="PANTHER" id="PTHR30213">
    <property type="entry name" value="INNER MEMBRANE PROTEIN YHJD"/>
    <property type="match status" value="1"/>
</dbReference>
<dbReference type="Proteomes" id="UP000184245">
    <property type="component" value="Unassembled WGS sequence"/>
</dbReference>
<dbReference type="OrthoDB" id="9775903at2"/>
<dbReference type="Pfam" id="PF03631">
    <property type="entry name" value="Virul_fac_BrkB"/>
    <property type="match status" value="1"/>
</dbReference>
<feature type="transmembrane region" description="Helical" evidence="6">
    <location>
        <begin position="169"/>
        <end position="193"/>
    </location>
</feature>
<keyword evidence="2" id="KW-1003">Cell membrane</keyword>
<dbReference type="InterPro" id="IPR017039">
    <property type="entry name" value="Virul_fac_BrkB"/>
</dbReference>
<dbReference type="NCBIfam" id="TIGR00765">
    <property type="entry name" value="yihY_not_rbn"/>
    <property type="match status" value="1"/>
</dbReference>
<dbReference type="PIRSF" id="PIRSF035875">
    <property type="entry name" value="RNase_BN"/>
    <property type="match status" value="1"/>
</dbReference>
<feature type="transmembrane region" description="Helical" evidence="6">
    <location>
        <begin position="238"/>
        <end position="260"/>
    </location>
</feature>
<name>A0A1M4WXP4_9CLOT</name>
<comment type="subcellular location">
    <subcellularLocation>
        <location evidence="1">Cell membrane</location>
        <topology evidence="1">Multi-pass membrane protein</topology>
    </subcellularLocation>
</comment>
<feature type="transmembrane region" description="Helical" evidence="6">
    <location>
        <begin position="28"/>
        <end position="47"/>
    </location>
</feature>
<dbReference type="EMBL" id="FQVI01000007">
    <property type="protein sequence ID" value="SHE86006.1"/>
    <property type="molecule type" value="Genomic_DNA"/>
</dbReference>
<feature type="transmembrane region" description="Helical" evidence="6">
    <location>
        <begin position="205"/>
        <end position="226"/>
    </location>
</feature>